<feature type="compositionally biased region" description="Polar residues" evidence="1">
    <location>
        <begin position="737"/>
        <end position="750"/>
    </location>
</feature>
<dbReference type="STRING" id="361077.A0A151ZBW2"/>
<dbReference type="InParanoid" id="A0A151ZBW2"/>
<dbReference type="InterPro" id="IPR011989">
    <property type="entry name" value="ARM-like"/>
</dbReference>
<sequence>MLIKLQYQGQVKSLNTIDLKIENINHIHTEHDLHELKKSICTLLDIPIHSEIDLLSTATKELVNDFKEDIDIVVQLQPNSNSSTPVKINSTYTSSGNLNSILENLESIEHIDKKKYLFQLKDLLNDVNNIKIFLEKGGIKILDQLLDKITGNSLSYMLVVIMKISSYPLGVLKISVSLIEKIIKLFTVTDDHGINLNILKHSLAILSNCCLEKSNEFLNLIHQSTSTTSNNNTTSGGKNQFYSKLVGLLTNCQDVDVQKQSLSLMVNILLKSEQIDELHFQIFNILDQLNINESLRKLYPSSIVSEHKTLILSYQKVKLKSIFTQKSVSFEWKLHETLLTSLWASSFPNNTAGFPGRTSELYKHLGFSTDNPSLDLNSPNVGVMGLELVTFFGQNYQEIYQKILTTQNTTRKGREYSIIAVSNALVEILNEVLINSNDIHPTLISTVKPVEEIFSISFQLFDYTYDNMNSTTSIDLTKVLASVRKKQIIDVLNKSPTTMQSFKYISFRQQNNLSNYIDSDKKKGANNVGQLVHSMSNNNLQIYTYDENSELVIKTKVDVKRDIMEIIKYQKLNYLLGGFTFKLSKSSKGKLPNLFIRLNTEQTELNYVYYDTNEKPTTLPNSIKINEITVTTEIVKKKANDATFIIYFGNNEQNEFIQTDDTVHLCDGIKILNGKQPESIETVEEIKSLESIELRIRLIDFQGTTINNRPLTPDPPPDLDFHEVRLKRYYQSLANSANATHTNNLPSKKFNSISNSSNSTTPTSNISTTPPIPITQTTVAK</sequence>
<evidence type="ECO:0000259" key="2">
    <source>
        <dbReference type="PROSITE" id="PS51335"/>
    </source>
</evidence>
<dbReference type="GO" id="GO:0007015">
    <property type="term" value="P:actin filament organization"/>
    <property type="evidence" value="ECO:0007669"/>
    <property type="project" value="TreeGrafter"/>
</dbReference>
<dbReference type="InterPro" id="IPR006816">
    <property type="entry name" value="ELMO_dom"/>
</dbReference>
<dbReference type="PANTHER" id="PTHR12771:SF56">
    <property type="entry name" value="CED-12"/>
    <property type="match status" value="1"/>
</dbReference>
<evidence type="ECO:0000313" key="3">
    <source>
        <dbReference type="EMBL" id="KYQ91428.1"/>
    </source>
</evidence>
<gene>
    <name evidence="3" type="ORF">DLAC_08393</name>
</gene>
<feature type="region of interest" description="Disordered" evidence="1">
    <location>
        <begin position="737"/>
        <end position="781"/>
    </location>
</feature>
<dbReference type="InterPro" id="IPR050868">
    <property type="entry name" value="ELMO_domain-containing"/>
</dbReference>
<organism evidence="3 4">
    <name type="scientific">Tieghemostelium lacteum</name>
    <name type="common">Slime mold</name>
    <name type="synonym">Dictyostelium lacteum</name>
    <dbReference type="NCBI Taxonomy" id="361077"/>
    <lineage>
        <taxon>Eukaryota</taxon>
        <taxon>Amoebozoa</taxon>
        <taxon>Evosea</taxon>
        <taxon>Eumycetozoa</taxon>
        <taxon>Dictyostelia</taxon>
        <taxon>Dictyosteliales</taxon>
        <taxon>Raperosteliaceae</taxon>
        <taxon>Tieghemostelium</taxon>
    </lineage>
</organism>
<evidence type="ECO:0000313" key="4">
    <source>
        <dbReference type="Proteomes" id="UP000076078"/>
    </source>
</evidence>
<dbReference type="AlphaFoldDB" id="A0A151ZBW2"/>
<dbReference type="Gene3D" id="6.10.10.90">
    <property type="match status" value="1"/>
</dbReference>
<evidence type="ECO:0000256" key="1">
    <source>
        <dbReference type="SAM" id="MobiDB-lite"/>
    </source>
</evidence>
<dbReference type="OrthoDB" id="28413at2759"/>
<dbReference type="Gene3D" id="1.25.10.10">
    <property type="entry name" value="Leucine-rich Repeat Variant"/>
    <property type="match status" value="1"/>
</dbReference>
<dbReference type="GO" id="GO:0048870">
    <property type="term" value="P:cell motility"/>
    <property type="evidence" value="ECO:0007669"/>
    <property type="project" value="TreeGrafter"/>
</dbReference>
<feature type="compositionally biased region" description="Low complexity" evidence="1">
    <location>
        <begin position="751"/>
        <end position="781"/>
    </location>
</feature>
<accession>A0A151ZBW2</accession>
<dbReference type="PROSITE" id="PS51335">
    <property type="entry name" value="ELMO"/>
    <property type="match status" value="1"/>
</dbReference>
<dbReference type="SUPFAM" id="SSF48371">
    <property type="entry name" value="ARM repeat"/>
    <property type="match status" value="1"/>
</dbReference>
<dbReference type="InterPro" id="IPR016024">
    <property type="entry name" value="ARM-type_fold"/>
</dbReference>
<dbReference type="PANTHER" id="PTHR12771">
    <property type="entry name" value="ENGULFMENT AND CELL MOTILITY"/>
    <property type="match status" value="1"/>
</dbReference>
<keyword evidence="4" id="KW-1185">Reference proteome</keyword>
<name>A0A151ZBW2_TIELA</name>
<dbReference type="GO" id="GO:0005886">
    <property type="term" value="C:plasma membrane"/>
    <property type="evidence" value="ECO:0007669"/>
    <property type="project" value="TreeGrafter"/>
</dbReference>
<dbReference type="Proteomes" id="UP000076078">
    <property type="component" value="Unassembled WGS sequence"/>
</dbReference>
<proteinExistence type="predicted"/>
<comment type="caution">
    <text evidence="3">The sequence shown here is derived from an EMBL/GenBank/DDBJ whole genome shotgun (WGS) entry which is preliminary data.</text>
</comment>
<protein>
    <submittedName>
        <fullName evidence="3">Engulfment and cell motility ELM family protein</fullName>
    </submittedName>
</protein>
<feature type="domain" description="ELMO" evidence="2">
    <location>
        <begin position="334"/>
        <end position="491"/>
    </location>
</feature>
<dbReference type="EMBL" id="LODT01000035">
    <property type="protein sequence ID" value="KYQ91428.1"/>
    <property type="molecule type" value="Genomic_DNA"/>
</dbReference>
<dbReference type="Pfam" id="PF04727">
    <property type="entry name" value="ELMO_CED12"/>
    <property type="match status" value="1"/>
</dbReference>
<reference evidence="3 4" key="1">
    <citation type="submission" date="2015-12" db="EMBL/GenBank/DDBJ databases">
        <title>Dictyostelia acquired genes for synthesis and detection of signals that induce cell-type specialization by lateral gene transfer from prokaryotes.</title>
        <authorList>
            <person name="Gloeckner G."/>
            <person name="Schaap P."/>
        </authorList>
    </citation>
    <scope>NUCLEOTIDE SEQUENCE [LARGE SCALE GENOMIC DNA]</scope>
    <source>
        <strain evidence="3 4">TK</strain>
    </source>
</reference>